<feature type="transmembrane region" description="Helical" evidence="6">
    <location>
        <begin position="23"/>
        <end position="42"/>
    </location>
</feature>
<dbReference type="PANTHER" id="PTHR10057">
    <property type="entry name" value="PERIPHERAL-TYPE BENZODIAZEPINE RECEPTOR"/>
    <property type="match status" value="1"/>
</dbReference>
<evidence type="ECO:0000256" key="5">
    <source>
        <dbReference type="ARBA" id="ARBA00023136"/>
    </source>
</evidence>
<dbReference type="GO" id="GO:0033013">
    <property type="term" value="P:tetrapyrrole metabolic process"/>
    <property type="evidence" value="ECO:0007669"/>
    <property type="project" value="UniProtKB-ARBA"/>
</dbReference>
<dbReference type="WBParaSite" id="HPBE_0000239801-mRNA-1">
    <property type="protein sequence ID" value="HPBE_0000239801-mRNA-1"/>
    <property type="gene ID" value="HPBE_0000239801"/>
</dbReference>
<evidence type="ECO:0000256" key="2">
    <source>
        <dbReference type="ARBA" id="ARBA00007524"/>
    </source>
</evidence>
<dbReference type="Proteomes" id="UP000050761">
    <property type="component" value="Unassembled WGS sequence"/>
</dbReference>
<dbReference type="AlphaFoldDB" id="A0A183F8A6"/>
<reference evidence="9" key="2">
    <citation type="submission" date="2019-09" db="UniProtKB">
        <authorList>
            <consortium name="WormBaseParasite"/>
        </authorList>
    </citation>
    <scope>IDENTIFICATION</scope>
</reference>
<dbReference type="Gene3D" id="1.20.1260.100">
    <property type="entry name" value="TspO/MBR protein"/>
    <property type="match status" value="1"/>
</dbReference>
<dbReference type="Pfam" id="PF03073">
    <property type="entry name" value="TspO_MBR"/>
    <property type="match status" value="1"/>
</dbReference>
<evidence type="ECO:0000256" key="1">
    <source>
        <dbReference type="ARBA" id="ARBA00004141"/>
    </source>
</evidence>
<accession>A0A3P7TZP0</accession>
<keyword evidence="8" id="KW-1185">Reference proteome</keyword>
<comment type="subcellular location">
    <subcellularLocation>
        <location evidence="1">Membrane</location>
        <topology evidence="1">Multi-pass membrane protein</topology>
    </subcellularLocation>
</comment>
<keyword evidence="4 6" id="KW-1133">Transmembrane helix</keyword>
<name>A0A183F8A6_HELPZ</name>
<accession>A0A183F8A6</accession>
<evidence type="ECO:0000313" key="9">
    <source>
        <dbReference type="WBParaSite" id="HPBE_0000239801-mRNA-1"/>
    </source>
</evidence>
<dbReference type="EMBL" id="UZAH01003550">
    <property type="protein sequence ID" value="VDO24989.1"/>
    <property type="molecule type" value="Genomic_DNA"/>
</dbReference>
<evidence type="ECO:0000313" key="7">
    <source>
        <dbReference type="EMBL" id="VDO24989.1"/>
    </source>
</evidence>
<dbReference type="GO" id="GO:0005741">
    <property type="term" value="C:mitochondrial outer membrane"/>
    <property type="evidence" value="ECO:0007669"/>
    <property type="project" value="TreeGrafter"/>
</dbReference>
<proteinExistence type="inferred from homology"/>
<dbReference type="InterPro" id="IPR004307">
    <property type="entry name" value="TspO_MBR"/>
</dbReference>
<reference evidence="7 8" key="1">
    <citation type="submission" date="2018-11" db="EMBL/GenBank/DDBJ databases">
        <authorList>
            <consortium name="Pathogen Informatics"/>
        </authorList>
    </citation>
    <scope>NUCLEOTIDE SEQUENCE [LARGE SCALE GENOMIC DNA]</scope>
</reference>
<keyword evidence="5 6" id="KW-0472">Membrane</keyword>
<sequence>MLGLTDPCAGNRKFDFSQDTRNALVATMIPGGAAVAAFALFAKDKEVVDCAIFMYTDLPRSYVLIYCLQIQKVKKPQWAPTDVRLYSIMDVLTIAPLGYASYLVYKNGGGFDYTDTRLALGVYGANMILALTTIPLVKKKNLSCVSRLRYSFYLSSSFFWQRYVYDCGIKRSAFPPSKLWSYFRSVAELYPAITIDHY</sequence>
<comment type="similarity">
    <text evidence="2">Belongs to the TspO/BZRP family.</text>
</comment>
<gene>
    <name evidence="7" type="ORF">HPBE_LOCUS2399</name>
</gene>
<dbReference type="PANTHER" id="PTHR10057:SF0">
    <property type="entry name" value="TRANSLOCATOR PROTEIN"/>
    <property type="match status" value="1"/>
</dbReference>
<evidence type="ECO:0000256" key="6">
    <source>
        <dbReference type="SAM" id="Phobius"/>
    </source>
</evidence>
<organism evidence="8 9">
    <name type="scientific">Heligmosomoides polygyrus</name>
    <name type="common">Parasitic roundworm</name>
    <dbReference type="NCBI Taxonomy" id="6339"/>
    <lineage>
        <taxon>Eukaryota</taxon>
        <taxon>Metazoa</taxon>
        <taxon>Ecdysozoa</taxon>
        <taxon>Nematoda</taxon>
        <taxon>Chromadorea</taxon>
        <taxon>Rhabditida</taxon>
        <taxon>Rhabditina</taxon>
        <taxon>Rhabditomorpha</taxon>
        <taxon>Strongyloidea</taxon>
        <taxon>Heligmosomidae</taxon>
        <taxon>Heligmosomoides</taxon>
    </lineage>
</organism>
<evidence type="ECO:0000313" key="8">
    <source>
        <dbReference type="Proteomes" id="UP000050761"/>
    </source>
</evidence>
<dbReference type="OrthoDB" id="8841220at2759"/>
<keyword evidence="3 6" id="KW-0812">Transmembrane</keyword>
<feature type="transmembrane region" description="Helical" evidence="6">
    <location>
        <begin position="85"/>
        <end position="105"/>
    </location>
</feature>
<evidence type="ECO:0000256" key="3">
    <source>
        <dbReference type="ARBA" id="ARBA00022692"/>
    </source>
</evidence>
<feature type="transmembrane region" description="Helical" evidence="6">
    <location>
        <begin position="117"/>
        <end position="137"/>
    </location>
</feature>
<evidence type="ECO:0000256" key="4">
    <source>
        <dbReference type="ARBA" id="ARBA00022989"/>
    </source>
</evidence>
<protein>
    <submittedName>
        <fullName evidence="9">Serpentine receptor class gamma</fullName>
    </submittedName>
</protein>
<dbReference type="InterPro" id="IPR038330">
    <property type="entry name" value="TspO/MBR-related_sf"/>
</dbReference>